<dbReference type="PANTHER" id="PTHR32444">
    <property type="entry name" value="BULB-TYPE LECTIN DOMAIN-CONTAINING PROTEIN"/>
    <property type="match status" value="1"/>
</dbReference>
<comment type="caution">
    <text evidence="5">The sequence shown here is derived from an EMBL/GenBank/DDBJ whole genome shotgun (WGS) entry which is preliminary data.</text>
</comment>
<protein>
    <recommendedName>
        <fullName evidence="4">Bulb-type lectin domain-containing protein</fullName>
    </recommendedName>
</protein>
<dbReference type="EMBL" id="JAYMYQ010000006">
    <property type="protein sequence ID" value="KAK7324626.1"/>
    <property type="molecule type" value="Genomic_DNA"/>
</dbReference>
<keyword evidence="2" id="KW-1015">Disulfide bond</keyword>
<keyword evidence="6" id="KW-1185">Reference proteome</keyword>
<dbReference type="SMART" id="SM00108">
    <property type="entry name" value="B_lectin"/>
    <property type="match status" value="1"/>
</dbReference>
<proteinExistence type="predicted"/>
<feature type="domain" description="Bulb-type lectin" evidence="4">
    <location>
        <begin position="27"/>
        <end position="150"/>
    </location>
</feature>
<evidence type="ECO:0000256" key="1">
    <source>
        <dbReference type="ARBA" id="ARBA00022729"/>
    </source>
</evidence>
<dbReference type="PROSITE" id="PS50927">
    <property type="entry name" value="BULB_LECTIN"/>
    <property type="match status" value="1"/>
</dbReference>
<evidence type="ECO:0000313" key="6">
    <source>
        <dbReference type="Proteomes" id="UP001367508"/>
    </source>
</evidence>
<accession>A0AAN9KX45</accession>
<gene>
    <name evidence="5" type="ORF">VNO77_28342</name>
</gene>
<sequence>MQGMESFPFSEVSFYLVFVTSKIMGATDTISELQSLSGNQTLVSKNGNFELGFFTPGNSMNYYLGIWYKDIPVQTVVWVANRETSSKSTSSLVLHINTTTKSILLLGHNKTVIWCAIPSRKAQNPVLQLLDSGNLVLKEQYHDEDPKQYLWQSFDYPCDTQLPGMKIGKDLRTGFDRSLRAWKDENDPSPGNMTRGIYLTNWPEPMVWVGSNKYFSNGPWNGVQHSGKPTFKPHPYFVFIFSSN</sequence>
<dbReference type="PANTHER" id="PTHR32444:SF234">
    <property type="entry name" value="RECEPTOR-LIKE SERINE_THREONINE-PROTEIN KINASE"/>
    <property type="match status" value="1"/>
</dbReference>
<evidence type="ECO:0000256" key="2">
    <source>
        <dbReference type="ARBA" id="ARBA00023157"/>
    </source>
</evidence>
<dbReference type="SUPFAM" id="SSF51110">
    <property type="entry name" value="alpha-D-mannose-specific plant lectins"/>
    <property type="match status" value="1"/>
</dbReference>
<organism evidence="5 6">
    <name type="scientific">Canavalia gladiata</name>
    <name type="common">Sword bean</name>
    <name type="synonym">Dolichos gladiatus</name>
    <dbReference type="NCBI Taxonomy" id="3824"/>
    <lineage>
        <taxon>Eukaryota</taxon>
        <taxon>Viridiplantae</taxon>
        <taxon>Streptophyta</taxon>
        <taxon>Embryophyta</taxon>
        <taxon>Tracheophyta</taxon>
        <taxon>Spermatophyta</taxon>
        <taxon>Magnoliopsida</taxon>
        <taxon>eudicotyledons</taxon>
        <taxon>Gunneridae</taxon>
        <taxon>Pentapetalae</taxon>
        <taxon>rosids</taxon>
        <taxon>fabids</taxon>
        <taxon>Fabales</taxon>
        <taxon>Fabaceae</taxon>
        <taxon>Papilionoideae</taxon>
        <taxon>50 kb inversion clade</taxon>
        <taxon>NPAAA clade</taxon>
        <taxon>indigoferoid/millettioid clade</taxon>
        <taxon>Phaseoleae</taxon>
        <taxon>Canavalia</taxon>
    </lineage>
</organism>
<evidence type="ECO:0000259" key="4">
    <source>
        <dbReference type="PROSITE" id="PS50927"/>
    </source>
</evidence>
<dbReference type="Gene3D" id="2.90.10.10">
    <property type="entry name" value="Bulb-type lectin domain"/>
    <property type="match status" value="1"/>
</dbReference>
<dbReference type="CDD" id="cd00028">
    <property type="entry name" value="B_lectin"/>
    <property type="match status" value="1"/>
</dbReference>
<dbReference type="FunFam" id="2.90.10.10:FF:000001">
    <property type="entry name" value="G-type lectin S-receptor-like serine/threonine-protein kinase"/>
    <property type="match status" value="1"/>
</dbReference>
<dbReference type="InterPro" id="IPR036426">
    <property type="entry name" value="Bulb-type_lectin_dom_sf"/>
</dbReference>
<name>A0AAN9KX45_CANGL</name>
<dbReference type="AlphaFoldDB" id="A0AAN9KX45"/>
<dbReference type="Pfam" id="PF01453">
    <property type="entry name" value="B_lectin"/>
    <property type="match status" value="1"/>
</dbReference>
<dbReference type="Proteomes" id="UP001367508">
    <property type="component" value="Unassembled WGS sequence"/>
</dbReference>
<evidence type="ECO:0000256" key="3">
    <source>
        <dbReference type="ARBA" id="ARBA00023180"/>
    </source>
</evidence>
<dbReference type="InterPro" id="IPR001480">
    <property type="entry name" value="Bulb-type_lectin_dom"/>
</dbReference>
<evidence type="ECO:0000313" key="5">
    <source>
        <dbReference type="EMBL" id="KAK7324626.1"/>
    </source>
</evidence>
<keyword evidence="1" id="KW-0732">Signal</keyword>
<reference evidence="5 6" key="1">
    <citation type="submission" date="2024-01" db="EMBL/GenBank/DDBJ databases">
        <title>The genomes of 5 underutilized Papilionoideae crops provide insights into root nodulation and disease resistanc.</title>
        <authorList>
            <person name="Jiang F."/>
        </authorList>
    </citation>
    <scope>NUCLEOTIDE SEQUENCE [LARGE SCALE GENOMIC DNA]</scope>
    <source>
        <strain evidence="5">LVBAO_FW01</strain>
        <tissue evidence="5">Leaves</tissue>
    </source>
</reference>
<keyword evidence="3" id="KW-0325">Glycoprotein</keyword>